<protein>
    <submittedName>
        <fullName evidence="2">Uncharacterized protein</fullName>
    </submittedName>
</protein>
<accession>A0ABR1IX62</accession>
<feature type="compositionally biased region" description="Basic and acidic residues" evidence="1">
    <location>
        <begin position="369"/>
        <end position="378"/>
    </location>
</feature>
<feature type="compositionally biased region" description="Acidic residues" evidence="1">
    <location>
        <begin position="455"/>
        <end position="468"/>
    </location>
</feature>
<feature type="compositionally biased region" description="Basic residues" evidence="1">
    <location>
        <begin position="379"/>
        <end position="390"/>
    </location>
</feature>
<reference evidence="2 3" key="1">
    <citation type="submission" date="2024-01" db="EMBL/GenBank/DDBJ databases">
        <title>A draft genome for the cacao thread blight pathogen Marasmiellus scandens.</title>
        <authorList>
            <person name="Baruah I.K."/>
            <person name="Leung J."/>
            <person name="Bukari Y."/>
            <person name="Amoako-Attah I."/>
            <person name="Meinhardt L.W."/>
            <person name="Bailey B.A."/>
            <person name="Cohen S.P."/>
        </authorList>
    </citation>
    <scope>NUCLEOTIDE SEQUENCE [LARGE SCALE GENOMIC DNA]</scope>
    <source>
        <strain evidence="2 3">GH-19</strain>
    </source>
</reference>
<feature type="compositionally biased region" description="Basic residues" evidence="1">
    <location>
        <begin position="38"/>
        <end position="48"/>
    </location>
</feature>
<feature type="region of interest" description="Disordered" evidence="1">
    <location>
        <begin position="1"/>
        <end position="229"/>
    </location>
</feature>
<name>A0ABR1IX62_9AGAR</name>
<feature type="compositionally biased region" description="Polar residues" evidence="1">
    <location>
        <begin position="206"/>
        <end position="228"/>
    </location>
</feature>
<dbReference type="Proteomes" id="UP001498398">
    <property type="component" value="Unassembled WGS sequence"/>
</dbReference>
<keyword evidence="3" id="KW-1185">Reference proteome</keyword>
<feature type="region of interest" description="Disordered" evidence="1">
    <location>
        <begin position="339"/>
        <end position="474"/>
    </location>
</feature>
<evidence type="ECO:0000313" key="2">
    <source>
        <dbReference type="EMBL" id="KAK7441205.1"/>
    </source>
</evidence>
<comment type="caution">
    <text evidence="2">The sequence shown here is derived from an EMBL/GenBank/DDBJ whole genome shotgun (WGS) entry which is preliminary data.</text>
</comment>
<feature type="compositionally biased region" description="Polar residues" evidence="1">
    <location>
        <begin position="110"/>
        <end position="120"/>
    </location>
</feature>
<feature type="compositionally biased region" description="Basic and acidic residues" evidence="1">
    <location>
        <begin position="70"/>
        <end position="81"/>
    </location>
</feature>
<feature type="compositionally biased region" description="Basic and acidic residues" evidence="1">
    <location>
        <begin position="423"/>
        <end position="439"/>
    </location>
</feature>
<evidence type="ECO:0000313" key="3">
    <source>
        <dbReference type="Proteomes" id="UP001498398"/>
    </source>
</evidence>
<evidence type="ECO:0000256" key="1">
    <source>
        <dbReference type="SAM" id="MobiDB-lite"/>
    </source>
</evidence>
<feature type="compositionally biased region" description="Acidic residues" evidence="1">
    <location>
        <begin position="346"/>
        <end position="365"/>
    </location>
</feature>
<sequence length="848" mass="95205">MVRTRTQGPVPPMDNSDPPARRTRSKTTDNPKPPPNKSTKKRTAKPKAKTLYVEVPHVSTALELSASSAHPREQTAEDQHPEQLSPSESMTASPTRIQGPVRPPTPYASPRQTSPTTTSLPLREPNAVPINQEETLEMQSVTYQDLEREESELHQKSNIRPVTPVEEGDSEGAYDEHSEWGGCAPDSDSPRDILQSEVNFDKDSALRSSPPQVSSFDSPQFPNSQTSHPEYRDVDITLSRAAAHHNEAPLQTNSQSQTPQQRAVDALRLYTVSSMGVDEIADYLQSLLGKLSSEWYEAISYATVEPGDDVGVVQQALEDRVPSLLKWIPLHQRAVERVIVSPQQNSDDDDAEPVDDVDEEDDDGSSDWGAKREKEKELKRKKRERMRKIREKNGEVVDSETETDSEEETDEEDPPVLGKRLHIGTDGRRKGKKSSDSKNKTHRKSLNIPRHSADEADDEADDGADDGADNGSGRIPAAMKAEIWKIRAEYEAKMDAVTLRYNHSLQSAYRIAGELSIVSRDPNLFNLFEKWWVAEDGNNGKVPASINPGTFLSQKWQETRCEKLGDDWNAPDKVEEEFGFLRKWYSERYSKDPKMGRGPNRHDIKAVAKIVSDVAKQATLNRGVWVLGYVLDPNGRHSMVSGWGKPYESMKLEYPTQLASQLYDVGVLYGAENLKQMGVVADPELRDLVKSAGEVGSDRAHERAIVPKILLYDLVQLDISPPKKWPWKNFADHAWRWQIRIMNWPEDIAAPGSGLRDVTQAIQKTGGPGPLTAAQPWHPPINTNLGPYLWYRMHPKGGHSPEFPHIRNSLAGIPAITREFLDTVMVIFIPQYYTSLLLLPHCLTHYQR</sequence>
<dbReference type="EMBL" id="JBANRG010000064">
    <property type="protein sequence ID" value="KAK7441205.1"/>
    <property type="molecule type" value="Genomic_DNA"/>
</dbReference>
<feature type="compositionally biased region" description="Acidic residues" evidence="1">
    <location>
        <begin position="397"/>
        <end position="414"/>
    </location>
</feature>
<feature type="compositionally biased region" description="Polar residues" evidence="1">
    <location>
        <begin position="82"/>
        <end position="96"/>
    </location>
</feature>
<gene>
    <name evidence="2" type="ORF">VKT23_016686</name>
</gene>
<proteinExistence type="predicted"/>
<organism evidence="2 3">
    <name type="scientific">Marasmiellus scandens</name>
    <dbReference type="NCBI Taxonomy" id="2682957"/>
    <lineage>
        <taxon>Eukaryota</taxon>
        <taxon>Fungi</taxon>
        <taxon>Dikarya</taxon>
        <taxon>Basidiomycota</taxon>
        <taxon>Agaricomycotina</taxon>
        <taxon>Agaricomycetes</taxon>
        <taxon>Agaricomycetidae</taxon>
        <taxon>Agaricales</taxon>
        <taxon>Marasmiineae</taxon>
        <taxon>Omphalotaceae</taxon>
        <taxon>Marasmiellus</taxon>
    </lineage>
</organism>